<sequence length="132" mass="14867">MPLGVWADEQGESHIELYRCGEQLCGKIVNLQRSTDAEGHPRLDVHNPDPKKRSQPHLGLVVLQKLTYDAGSNRWDGGEIYDPENGRTYSCFVRQLGPDKLEVKGYIGFALVGRSQYWTRVRKSGAEEAAPR</sequence>
<dbReference type="Gene3D" id="2.40.128.520">
    <property type="match status" value="1"/>
</dbReference>
<proteinExistence type="predicted"/>
<feature type="domain" description="DUF2147" evidence="2">
    <location>
        <begin position="4"/>
        <end position="120"/>
    </location>
</feature>
<accession>A0A3B7R455</accession>
<dbReference type="PANTHER" id="PTHR36919">
    <property type="entry name" value="BLR1215 PROTEIN"/>
    <property type="match status" value="1"/>
</dbReference>
<dbReference type="PANTHER" id="PTHR36919:SF2">
    <property type="entry name" value="BLL6627 PROTEIN"/>
    <property type="match status" value="1"/>
</dbReference>
<dbReference type="Pfam" id="PF09917">
    <property type="entry name" value="DUF2147"/>
    <property type="match status" value="1"/>
</dbReference>
<feature type="region of interest" description="Disordered" evidence="1">
    <location>
        <begin position="36"/>
        <end position="56"/>
    </location>
</feature>
<dbReference type="EMBL" id="CP032317">
    <property type="protein sequence ID" value="AYA38805.1"/>
    <property type="molecule type" value="Genomic_DNA"/>
</dbReference>
<dbReference type="InterPro" id="IPR019223">
    <property type="entry name" value="DUF2147"/>
</dbReference>
<dbReference type="OrthoDB" id="9814399at2"/>
<evidence type="ECO:0000313" key="4">
    <source>
        <dbReference type="Proteomes" id="UP000262802"/>
    </source>
</evidence>
<reference evidence="3 4" key="1">
    <citation type="submission" date="2018-09" db="EMBL/GenBank/DDBJ databases">
        <title>Hymenobacter medium sp. nov., isolated from R2A medium.</title>
        <authorList>
            <person name="Yingchao G."/>
        </authorList>
    </citation>
    <scope>NUCLEOTIDE SEQUENCE [LARGE SCALE GENOMIC DNA]</scope>
    <source>
        <strain evidence="4">sh-6</strain>
    </source>
</reference>
<dbReference type="AlphaFoldDB" id="A0A3B7R455"/>
<feature type="compositionally biased region" description="Basic and acidic residues" evidence="1">
    <location>
        <begin position="36"/>
        <end position="52"/>
    </location>
</feature>
<evidence type="ECO:0000256" key="1">
    <source>
        <dbReference type="SAM" id="MobiDB-lite"/>
    </source>
</evidence>
<dbReference type="KEGG" id="hyh:D3Y59_05005"/>
<dbReference type="Proteomes" id="UP000262802">
    <property type="component" value="Chromosome"/>
</dbReference>
<evidence type="ECO:0000259" key="2">
    <source>
        <dbReference type="Pfam" id="PF09917"/>
    </source>
</evidence>
<protein>
    <submittedName>
        <fullName evidence="3">DUF2147 domain-containing protein</fullName>
    </submittedName>
</protein>
<organism evidence="3 4">
    <name type="scientific">Hymenobacter oligotrophus</name>
    <dbReference type="NCBI Taxonomy" id="2319843"/>
    <lineage>
        <taxon>Bacteria</taxon>
        <taxon>Pseudomonadati</taxon>
        <taxon>Bacteroidota</taxon>
        <taxon>Cytophagia</taxon>
        <taxon>Cytophagales</taxon>
        <taxon>Hymenobacteraceae</taxon>
        <taxon>Hymenobacter</taxon>
    </lineage>
</organism>
<gene>
    <name evidence="3" type="ORF">D3Y59_05005</name>
</gene>
<evidence type="ECO:0000313" key="3">
    <source>
        <dbReference type="EMBL" id="AYA38805.1"/>
    </source>
</evidence>
<keyword evidence="4" id="KW-1185">Reference proteome</keyword>
<name>A0A3B7R455_9BACT</name>